<proteinExistence type="predicted"/>
<evidence type="ECO:0000313" key="3">
    <source>
        <dbReference type="Proteomes" id="UP000008141"/>
    </source>
</evidence>
<reference evidence="2 3" key="1">
    <citation type="journal article" date="2010" name="Plant Cell">
        <title>The Chlorella variabilis NC64A genome reveals adaptation to photosymbiosis, coevolution with viruses, and cryptic sex.</title>
        <authorList>
            <person name="Blanc G."/>
            <person name="Duncan G."/>
            <person name="Agarkova I."/>
            <person name="Borodovsky M."/>
            <person name="Gurnon J."/>
            <person name="Kuo A."/>
            <person name="Lindquist E."/>
            <person name="Lucas S."/>
            <person name="Pangilinan J."/>
            <person name="Polle J."/>
            <person name="Salamov A."/>
            <person name="Terry A."/>
            <person name="Yamada T."/>
            <person name="Dunigan D.D."/>
            <person name="Grigoriev I.V."/>
            <person name="Claverie J.M."/>
            <person name="Van Etten J.L."/>
        </authorList>
    </citation>
    <scope>NUCLEOTIDE SEQUENCE [LARGE SCALE GENOMIC DNA]</scope>
    <source>
        <strain evidence="2 3">NC64A</strain>
    </source>
</reference>
<evidence type="ECO:0000256" key="1">
    <source>
        <dbReference type="SAM" id="MobiDB-lite"/>
    </source>
</evidence>
<protein>
    <submittedName>
        <fullName evidence="2">Uncharacterized protein</fullName>
    </submittedName>
</protein>
<dbReference type="GeneID" id="17352449"/>
<sequence length="89" mass="9828">MSVSGARVQRVWITRNGRMALEASLPAAMAATVLAGSKRLKGTWITLGPVLSPSELREQEARRQQQPQPTPQQQQQPPPLSDGSRREQQ</sequence>
<dbReference type="Proteomes" id="UP000008141">
    <property type="component" value="Unassembled WGS sequence"/>
</dbReference>
<name>E1ZM56_CHLVA</name>
<dbReference type="KEGG" id="cvr:CHLNCDRAFT_137315"/>
<dbReference type="EMBL" id="GL433853">
    <property type="protein sequence ID" value="EFN53053.1"/>
    <property type="molecule type" value="Genomic_DNA"/>
</dbReference>
<organism evidence="3">
    <name type="scientific">Chlorella variabilis</name>
    <name type="common">Green alga</name>
    <dbReference type="NCBI Taxonomy" id="554065"/>
    <lineage>
        <taxon>Eukaryota</taxon>
        <taxon>Viridiplantae</taxon>
        <taxon>Chlorophyta</taxon>
        <taxon>core chlorophytes</taxon>
        <taxon>Trebouxiophyceae</taxon>
        <taxon>Chlorellales</taxon>
        <taxon>Chlorellaceae</taxon>
        <taxon>Chlorella clade</taxon>
        <taxon>Chlorella</taxon>
    </lineage>
</organism>
<dbReference type="RefSeq" id="XP_005845155.1">
    <property type="nucleotide sequence ID" value="XM_005845093.1"/>
</dbReference>
<feature type="compositionally biased region" description="Low complexity" evidence="1">
    <location>
        <begin position="64"/>
        <end position="75"/>
    </location>
</feature>
<keyword evidence="3" id="KW-1185">Reference proteome</keyword>
<gene>
    <name evidence="2" type="ORF">CHLNCDRAFT_137315</name>
</gene>
<accession>E1ZM56</accession>
<evidence type="ECO:0000313" key="2">
    <source>
        <dbReference type="EMBL" id="EFN53053.1"/>
    </source>
</evidence>
<dbReference type="AlphaFoldDB" id="E1ZM56"/>
<dbReference type="InParanoid" id="E1ZM56"/>
<feature type="region of interest" description="Disordered" evidence="1">
    <location>
        <begin position="54"/>
        <end position="89"/>
    </location>
</feature>